<protein>
    <submittedName>
        <fullName evidence="2">Uncharacterized protein</fullName>
    </submittedName>
</protein>
<feature type="compositionally biased region" description="Basic residues" evidence="1">
    <location>
        <begin position="1"/>
        <end position="19"/>
    </location>
</feature>
<organism evidence="2 3">
    <name type="scientific">Prorocentrum cordatum</name>
    <dbReference type="NCBI Taxonomy" id="2364126"/>
    <lineage>
        <taxon>Eukaryota</taxon>
        <taxon>Sar</taxon>
        <taxon>Alveolata</taxon>
        <taxon>Dinophyceae</taxon>
        <taxon>Prorocentrales</taxon>
        <taxon>Prorocentraceae</taxon>
        <taxon>Prorocentrum</taxon>
    </lineage>
</organism>
<feature type="compositionally biased region" description="Low complexity" evidence="1">
    <location>
        <begin position="20"/>
        <end position="30"/>
    </location>
</feature>
<feature type="non-terminal residue" evidence="2">
    <location>
        <position position="1"/>
    </location>
</feature>
<feature type="compositionally biased region" description="Low complexity" evidence="1">
    <location>
        <begin position="42"/>
        <end position="71"/>
    </location>
</feature>
<dbReference type="EMBL" id="CAUYUJ010005782">
    <property type="protein sequence ID" value="CAK0814945.1"/>
    <property type="molecule type" value="Genomic_DNA"/>
</dbReference>
<comment type="caution">
    <text evidence="2">The sequence shown here is derived from an EMBL/GenBank/DDBJ whole genome shotgun (WGS) entry which is preliminary data.</text>
</comment>
<keyword evidence="3" id="KW-1185">Reference proteome</keyword>
<proteinExistence type="predicted"/>
<evidence type="ECO:0000256" key="1">
    <source>
        <dbReference type="SAM" id="MobiDB-lite"/>
    </source>
</evidence>
<accession>A0ABN9R918</accession>
<dbReference type="Proteomes" id="UP001189429">
    <property type="component" value="Unassembled WGS sequence"/>
</dbReference>
<reference evidence="2" key="1">
    <citation type="submission" date="2023-10" db="EMBL/GenBank/DDBJ databases">
        <authorList>
            <person name="Chen Y."/>
            <person name="Shah S."/>
            <person name="Dougan E. K."/>
            <person name="Thang M."/>
            <person name="Chan C."/>
        </authorList>
    </citation>
    <scope>NUCLEOTIDE SEQUENCE [LARGE SCALE GENOMIC DNA]</scope>
</reference>
<sequence length="104" mass="11599">ATPRSRRMVARCSTGRRQRGTASPRPATAGTRRRPAGGRGGAARLVLRRAPAGQPRRQLRQGARQGQGQVGRRQRYLRRYSHHQFASRVEQLGRTAPALPALRR</sequence>
<feature type="region of interest" description="Disordered" evidence="1">
    <location>
        <begin position="1"/>
        <end position="75"/>
    </location>
</feature>
<evidence type="ECO:0000313" key="3">
    <source>
        <dbReference type="Proteomes" id="UP001189429"/>
    </source>
</evidence>
<gene>
    <name evidence="2" type="ORF">PCOR1329_LOCUS18424</name>
</gene>
<name>A0ABN9R918_9DINO</name>
<evidence type="ECO:0000313" key="2">
    <source>
        <dbReference type="EMBL" id="CAK0814945.1"/>
    </source>
</evidence>
<feature type="non-terminal residue" evidence="2">
    <location>
        <position position="104"/>
    </location>
</feature>